<dbReference type="AlphaFoldDB" id="A0A2A5JMV0"/>
<keyword evidence="1" id="KW-0812">Transmembrane</keyword>
<dbReference type="Proteomes" id="UP000228621">
    <property type="component" value="Unassembled WGS sequence"/>
</dbReference>
<gene>
    <name evidence="3" type="ORF">CEX98_16180</name>
</gene>
<sequence>MWIARVVTLVLLAASFNGLAASLRVSDEVVTAGFITLHIERTGPPPEQDTELIIQHLTTPYSVSLSLKPTQQAVTVSGLADGDYLATLGVPSAHTAPASVSFTVNHHNLTFALALFALGLFLFALLVVLIVVGSKQSRIKEAR</sequence>
<feature type="transmembrane region" description="Helical" evidence="1">
    <location>
        <begin position="109"/>
        <end position="133"/>
    </location>
</feature>
<evidence type="ECO:0000313" key="4">
    <source>
        <dbReference type="Proteomes" id="UP000228621"/>
    </source>
</evidence>
<dbReference type="EMBL" id="NKHF01000076">
    <property type="protein sequence ID" value="PCK30687.1"/>
    <property type="molecule type" value="Genomic_DNA"/>
</dbReference>
<protein>
    <submittedName>
        <fullName evidence="3">Uncharacterized protein</fullName>
    </submittedName>
</protein>
<name>A0A2A5JMV0_PSEO7</name>
<keyword evidence="2" id="KW-0732">Signal</keyword>
<keyword evidence="4" id="KW-1185">Reference proteome</keyword>
<evidence type="ECO:0000313" key="3">
    <source>
        <dbReference type="EMBL" id="PCK30687.1"/>
    </source>
</evidence>
<evidence type="ECO:0000256" key="1">
    <source>
        <dbReference type="SAM" id="Phobius"/>
    </source>
</evidence>
<reference evidence="4" key="1">
    <citation type="journal article" date="2019" name="Genome Announc.">
        <title>Draft Genome Sequence of Pseudoalteromonas piscicida Strain 36Y ROTHPW, an Hypersaline Seawater Isolate from the South Coast of Sonora, Mexico.</title>
        <authorList>
            <person name="Sanchez-Diaz R."/>
            <person name="Molina-Garza Z.J."/>
            <person name="Cruz-Suarez L.E."/>
            <person name="Selvin J."/>
            <person name="Kiran G.S."/>
            <person name="Ibarra-Gamez J.C."/>
            <person name="Gomez-Gil B."/>
            <person name="Galaviz-Silva L."/>
        </authorList>
    </citation>
    <scope>NUCLEOTIDE SEQUENCE [LARGE SCALE GENOMIC DNA]</scope>
    <source>
        <strain evidence="4">36Y_RITHPW</strain>
    </source>
</reference>
<keyword evidence="1" id="KW-0472">Membrane</keyword>
<dbReference type="OrthoDB" id="6313932at2"/>
<dbReference type="RefSeq" id="WP_099643077.1">
    <property type="nucleotide sequence ID" value="NZ_NKHF01000076.1"/>
</dbReference>
<organism evidence="3 4">
    <name type="scientific">Pseudoalteromonas piscicida</name>
    <dbReference type="NCBI Taxonomy" id="43662"/>
    <lineage>
        <taxon>Bacteria</taxon>
        <taxon>Pseudomonadati</taxon>
        <taxon>Pseudomonadota</taxon>
        <taxon>Gammaproteobacteria</taxon>
        <taxon>Alteromonadales</taxon>
        <taxon>Pseudoalteromonadaceae</taxon>
        <taxon>Pseudoalteromonas</taxon>
    </lineage>
</organism>
<keyword evidence="1" id="KW-1133">Transmembrane helix</keyword>
<evidence type="ECO:0000256" key="2">
    <source>
        <dbReference type="SAM" id="SignalP"/>
    </source>
</evidence>
<comment type="caution">
    <text evidence="3">The sequence shown here is derived from an EMBL/GenBank/DDBJ whole genome shotgun (WGS) entry which is preliminary data.</text>
</comment>
<feature type="chain" id="PRO_5012201751" evidence="2">
    <location>
        <begin position="21"/>
        <end position="143"/>
    </location>
</feature>
<proteinExistence type="predicted"/>
<feature type="signal peptide" evidence="2">
    <location>
        <begin position="1"/>
        <end position="20"/>
    </location>
</feature>
<accession>A0A2A5JMV0</accession>